<dbReference type="AlphaFoldDB" id="A0A8X7C951"/>
<protein>
    <submittedName>
        <fullName evidence="1">Uncharacterized protein</fullName>
    </submittedName>
</protein>
<accession>A0A8X7C951</accession>
<organism evidence="1 2">
    <name type="scientific">Trichonephila inaurata madagascariensis</name>
    <dbReference type="NCBI Taxonomy" id="2747483"/>
    <lineage>
        <taxon>Eukaryota</taxon>
        <taxon>Metazoa</taxon>
        <taxon>Ecdysozoa</taxon>
        <taxon>Arthropoda</taxon>
        <taxon>Chelicerata</taxon>
        <taxon>Arachnida</taxon>
        <taxon>Araneae</taxon>
        <taxon>Araneomorphae</taxon>
        <taxon>Entelegynae</taxon>
        <taxon>Araneoidea</taxon>
        <taxon>Nephilidae</taxon>
        <taxon>Trichonephila</taxon>
        <taxon>Trichonephila inaurata</taxon>
    </lineage>
</organism>
<gene>
    <name evidence="1" type="ORF">TNIN_432351</name>
</gene>
<evidence type="ECO:0000313" key="2">
    <source>
        <dbReference type="Proteomes" id="UP000886998"/>
    </source>
</evidence>
<evidence type="ECO:0000313" key="1">
    <source>
        <dbReference type="EMBL" id="GFY58338.1"/>
    </source>
</evidence>
<dbReference type="Proteomes" id="UP000886998">
    <property type="component" value="Unassembled WGS sequence"/>
</dbReference>
<reference evidence="1" key="1">
    <citation type="submission" date="2020-08" db="EMBL/GenBank/DDBJ databases">
        <title>Multicomponent nature underlies the extraordinary mechanical properties of spider dragline silk.</title>
        <authorList>
            <person name="Kono N."/>
            <person name="Nakamura H."/>
            <person name="Mori M."/>
            <person name="Yoshida Y."/>
            <person name="Ohtoshi R."/>
            <person name="Malay A.D."/>
            <person name="Moran D.A.P."/>
            <person name="Tomita M."/>
            <person name="Numata K."/>
            <person name="Arakawa K."/>
        </authorList>
    </citation>
    <scope>NUCLEOTIDE SEQUENCE</scope>
</reference>
<sequence length="109" mass="13286">MPATRRLTYIFHCRKYLSFAGKTADDIPKRDLDWENLELDLEWENLELDLEWENLELDLEWENLELDLEWENLELDLEWKNSELDLELTLEGFIISDVNKVYFEALLEY</sequence>
<name>A0A8X7C951_9ARAC</name>
<dbReference type="EMBL" id="BMAV01012015">
    <property type="protein sequence ID" value="GFY58338.1"/>
    <property type="molecule type" value="Genomic_DNA"/>
</dbReference>
<proteinExistence type="predicted"/>
<comment type="caution">
    <text evidence="1">The sequence shown here is derived from an EMBL/GenBank/DDBJ whole genome shotgun (WGS) entry which is preliminary data.</text>
</comment>
<keyword evidence="2" id="KW-1185">Reference proteome</keyword>